<dbReference type="AlphaFoldDB" id="A0A518BFI1"/>
<sequence length="337" mass="36054" precursor="true">MASARRIAAAAALLLSVASCASEPRGVRELRLDSAEAVPRTTHGAGGAIGESWRVEVDARRPVALPEVVAGFVQNKTRLEFDLHPATNGSAAHEVRATGPHGRAVVARIERTPDGSLRLEVMAALFGEGALHAPDLADPAPLIVGSALILELVDREPARLHVLGLGVPGRRDPERSSLAFSRLVVPLAGVDQGLLATLEPLRRAPLLDPASLWRPLDDSAPDAQLREATGSIGESDLRVRWHHLTSGPSCVPSGPWTVHSDDVAVSGGMYWCGGHLGLREAPIGSRGSRIVTIFDAPGEPVASWTEVRPHEILRFDDWERDLHFSRDSSRGLFALDD</sequence>
<organism evidence="2 3">
    <name type="scientific">Engelhardtia mirabilis</name>
    <dbReference type="NCBI Taxonomy" id="2528011"/>
    <lineage>
        <taxon>Bacteria</taxon>
        <taxon>Pseudomonadati</taxon>
        <taxon>Planctomycetota</taxon>
        <taxon>Planctomycetia</taxon>
        <taxon>Planctomycetia incertae sedis</taxon>
        <taxon>Engelhardtia</taxon>
    </lineage>
</organism>
<dbReference type="PROSITE" id="PS51257">
    <property type="entry name" value="PROKAR_LIPOPROTEIN"/>
    <property type="match status" value="1"/>
</dbReference>
<proteinExistence type="predicted"/>
<keyword evidence="1" id="KW-0732">Signal</keyword>
<reference evidence="2 3" key="1">
    <citation type="submission" date="2019-02" db="EMBL/GenBank/DDBJ databases">
        <title>Deep-cultivation of Planctomycetes and their phenomic and genomic characterization uncovers novel biology.</title>
        <authorList>
            <person name="Wiegand S."/>
            <person name="Jogler M."/>
            <person name="Boedeker C."/>
            <person name="Pinto D."/>
            <person name="Vollmers J."/>
            <person name="Rivas-Marin E."/>
            <person name="Kohn T."/>
            <person name="Peeters S.H."/>
            <person name="Heuer A."/>
            <person name="Rast P."/>
            <person name="Oberbeckmann S."/>
            <person name="Bunk B."/>
            <person name="Jeske O."/>
            <person name="Meyerdierks A."/>
            <person name="Storesund J.E."/>
            <person name="Kallscheuer N."/>
            <person name="Luecker S."/>
            <person name="Lage O.M."/>
            <person name="Pohl T."/>
            <person name="Merkel B.J."/>
            <person name="Hornburger P."/>
            <person name="Mueller R.-W."/>
            <person name="Bruemmer F."/>
            <person name="Labrenz M."/>
            <person name="Spormann A.M."/>
            <person name="Op den Camp H."/>
            <person name="Overmann J."/>
            <person name="Amann R."/>
            <person name="Jetten M.S.M."/>
            <person name="Mascher T."/>
            <person name="Medema M.H."/>
            <person name="Devos D.P."/>
            <person name="Kaster A.-K."/>
            <person name="Ovreas L."/>
            <person name="Rohde M."/>
            <person name="Galperin M.Y."/>
            <person name="Jogler C."/>
        </authorList>
    </citation>
    <scope>NUCLEOTIDE SEQUENCE [LARGE SCALE GENOMIC DNA]</scope>
    <source>
        <strain evidence="2 3">Pla133</strain>
    </source>
</reference>
<evidence type="ECO:0000313" key="2">
    <source>
        <dbReference type="EMBL" id="QDU65673.1"/>
    </source>
</evidence>
<gene>
    <name evidence="2" type="ORF">Pla133_07380</name>
</gene>
<dbReference type="RefSeq" id="WP_145062505.1">
    <property type="nucleotide sequence ID" value="NZ_CP036287.1"/>
</dbReference>
<evidence type="ECO:0000313" key="3">
    <source>
        <dbReference type="Proteomes" id="UP000316921"/>
    </source>
</evidence>
<name>A0A518BFI1_9BACT</name>
<keyword evidence="3" id="KW-1185">Reference proteome</keyword>
<feature type="chain" id="PRO_5022149168" evidence="1">
    <location>
        <begin position="22"/>
        <end position="337"/>
    </location>
</feature>
<evidence type="ECO:0000256" key="1">
    <source>
        <dbReference type="SAM" id="SignalP"/>
    </source>
</evidence>
<protein>
    <submittedName>
        <fullName evidence="2">Uncharacterized protein</fullName>
    </submittedName>
</protein>
<feature type="signal peptide" evidence="1">
    <location>
        <begin position="1"/>
        <end position="21"/>
    </location>
</feature>
<dbReference type="EMBL" id="CP036287">
    <property type="protein sequence ID" value="QDU65673.1"/>
    <property type="molecule type" value="Genomic_DNA"/>
</dbReference>
<dbReference type="KEGG" id="pbap:Pla133_07380"/>
<accession>A0A518BFI1</accession>
<dbReference type="Proteomes" id="UP000316921">
    <property type="component" value="Chromosome"/>
</dbReference>